<dbReference type="InterPro" id="IPR001202">
    <property type="entry name" value="WW_dom"/>
</dbReference>
<dbReference type="GO" id="GO:0080090">
    <property type="term" value="P:regulation of primary metabolic process"/>
    <property type="evidence" value="ECO:0007669"/>
    <property type="project" value="UniProtKB-ARBA"/>
</dbReference>
<gene>
    <name evidence="8" type="ORF">A3Q56_03752</name>
</gene>
<dbReference type="GO" id="GO:0005829">
    <property type="term" value="C:cytosol"/>
    <property type="evidence" value="ECO:0007669"/>
    <property type="project" value="TreeGrafter"/>
</dbReference>
<dbReference type="InterPro" id="IPR036020">
    <property type="entry name" value="WW_dom_sf"/>
</dbReference>
<evidence type="ECO:0000256" key="4">
    <source>
        <dbReference type="PROSITE-ProRule" id="PRU00278"/>
    </source>
</evidence>
<dbReference type="GO" id="GO:0010604">
    <property type="term" value="P:positive regulation of macromolecule metabolic process"/>
    <property type="evidence" value="ECO:0007669"/>
    <property type="project" value="UniProtKB-ARBA"/>
</dbReference>
<dbReference type="SUPFAM" id="SSF54534">
    <property type="entry name" value="FKBP-like"/>
    <property type="match status" value="1"/>
</dbReference>
<dbReference type="InterPro" id="IPR046357">
    <property type="entry name" value="PPIase_dom_sf"/>
</dbReference>
<dbReference type="OrthoDB" id="2530521at2759"/>
<dbReference type="EMBL" id="LWCA01000429">
    <property type="protein sequence ID" value="OAF68532.1"/>
    <property type="molecule type" value="Genomic_DNA"/>
</dbReference>
<evidence type="ECO:0000259" key="6">
    <source>
        <dbReference type="PROSITE" id="PS50020"/>
    </source>
</evidence>
<dbReference type="GO" id="GO:0005634">
    <property type="term" value="C:nucleus"/>
    <property type="evidence" value="ECO:0007669"/>
    <property type="project" value="TreeGrafter"/>
</dbReference>
<sequence>MESKLPSGWKEMISKKTGKKYYLNLKTNTSQWEFPATDAGEMSCVSCRHLLVKHQDSRKPSSWREAEILRTKEEAIEIITRYEDIVRSNPAKFPELASQYSDCSSAKRGGDLGEFTEGQMQKSFENAAFKLGIGEISSIVDSASGLHIIQRYG</sequence>
<dbReference type="InterPro" id="IPR051370">
    <property type="entry name" value="PPIase_Pin1"/>
</dbReference>
<dbReference type="FunFam" id="3.10.50.40:FF:000026">
    <property type="entry name" value="Peptidyl-prolyl cis-trans isomerase"/>
    <property type="match status" value="1"/>
</dbReference>
<reference evidence="8 9" key="1">
    <citation type="submission" date="2016-04" db="EMBL/GenBank/DDBJ databases">
        <title>The genome of Intoshia linei affirms orthonectids as highly simplified spiralians.</title>
        <authorList>
            <person name="Mikhailov K.V."/>
            <person name="Slusarev G.S."/>
            <person name="Nikitin M.A."/>
            <person name="Logacheva M.D."/>
            <person name="Penin A."/>
            <person name="Aleoshin V."/>
            <person name="Panchin Y.V."/>
        </authorList>
    </citation>
    <scope>NUCLEOTIDE SEQUENCE [LARGE SCALE GENOMIC DNA]</scope>
    <source>
        <strain evidence="8">Intl2013</strain>
        <tissue evidence="8">Whole animal</tissue>
    </source>
</reference>
<name>A0A177B472_9BILA</name>
<evidence type="ECO:0000256" key="5">
    <source>
        <dbReference type="RuleBase" id="RU363014"/>
    </source>
</evidence>
<evidence type="ECO:0000313" key="9">
    <source>
        <dbReference type="Proteomes" id="UP000078046"/>
    </source>
</evidence>
<accession>A0A177B472</accession>
<proteinExistence type="predicted"/>
<dbReference type="SMART" id="SM00456">
    <property type="entry name" value="WW"/>
    <property type="match status" value="1"/>
</dbReference>
<dbReference type="SUPFAM" id="SSF51045">
    <property type="entry name" value="WW domain"/>
    <property type="match status" value="1"/>
</dbReference>
<dbReference type="PROSITE" id="PS01159">
    <property type="entry name" value="WW_DOMAIN_1"/>
    <property type="match status" value="1"/>
</dbReference>
<feature type="domain" description="PpiC" evidence="7">
    <location>
        <begin position="42"/>
        <end position="153"/>
    </location>
</feature>
<evidence type="ECO:0000256" key="2">
    <source>
        <dbReference type="ARBA" id="ARBA00023110"/>
    </source>
</evidence>
<evidence type="ECO:0000313" key="8">
    <source>
        <dbReference type="EMBL" id="OAF68532.1"/>
    </source>
</evidence>
<dbReference type="AlphaFoldDB" id="A0A177B472"/>
<dbReference type="Proteomes" id="UP000078046">
    <property type="component" value="Unassembled WGS sequence"/>
</dbReference>
<dbReference type="CDD" id="cd00201">
    <property type="entry name" value="WW"/>
    <property type="match status" value="1"/>
</dbReference>
<evidence type="ECO:0000256" key="3">
    <source>
        <dbReference type="ARBA" id="ARBA00023235"/>
    </source>
</evidence>
<dbReference type="Gene3D" id="2.20.70.10">
    <property type="match status" value="1"/>
</dbReference>
<dbReference type="PANTHER" id="PTHR10657:SF4">
    <property type="entry name" value="PEPTIDYL-PROLYL CIS-TRANS ISOMERASE-RELATED"/>
    <property type="match status" value="1"/>
</dbReference>
<keyword evidence="9" id="KW-1185">Reference proteome</keyword>
<comment type="catalytic activity">
    <reaction evidence="1 5">
        <text>[protein]-peptidylproline (omega=180) = [protein]-peptidylproline (omega=0)</text>
        <dbReference type="Rhea" id="RHEA:16237"/>
        <dbReference type="Rhea" id="RHEA-COMP:10747"/>
        <dbReference type="Rhea" id="RHEA-COMP:10748"/>
        <dbReference type="ChEBI" id="CHEBI:83833"/>
        <dbReference type="ChEBI" id="CHEBI:83834"/>
        <dbReference type="EC" id="5.2.1.8"/>
    </reaction>
</comment>
<protein>
    <recommendedName>
        <fullName evidence="5">Peptidyl-prolyl cis-trans isomerase</fullName>
        <ecNumber evidence="5">5.2.1.8</ecNumber>
    </recommendedName>
</protein>
<dbReference type="PROSITE" id="PS50020">
    <property type="entry name" value="WW_DOMAIN_2"/>
    <property type="match status" value="1"/>
</dbReference>
<evidence type="ECO:0000256" key="1">
    <source>
        <dbReference type="ARBA" id="ARBA00000971"/>
    </source>
</evidence>
<dbReference type="PANTHER" id="PTHR10657">
    <property type="entry name" value="PEPTIDYL-PROLYL CIS-TRANS ISOMERASE"/>
    <property type="match status" value="1"/>
</dbReference>
<dbReference type="PROSITE" id="PS50198">
    <property type="entry name" value="PPIC_PPIASE_2"/>
    <property type="match status" value="1"/>
</dbReference>
<dbReference type="Pfam" id="PF00397">
    <property type="entry name" value="WW"/>
    <property type="match status" value="1"/>
</dbReference>
<organism evidence="8 9">
    <name type="scientific">Intoshia linei</name>
    <dbReference type="NCBI Taxonomy" id="1819745"/>
    <lineage>
        <taxon>Eukaryota</taxon>
        <taxon>Metazoa</taxon>
        <taxon>Spiralia</taxon>
        <taxon>Lophotrochozoa</taxon>
        <taxon>Mesozoa</taxon>
        <taxon>Orthonectida</taxon>
        <taxon>Rhopaluridae</taxon>
        <taxon>Intoshia</taxon>
    </lineage>
</organism>
<feature type="domain" description="WW" evidence="6">
    <location>
        <begin position="3"/>
        <end position="37"/>
    </location>
</feature>
<dbReference type="InterPro" id="IPR000297">
    <property type="entry name" value="PPIase_PpiC"/>
</dbReference>
<dbReference type="GO" id="GO:0003755">
    <property type="term" value="F:peptidyl-prolyl cis-trans isomerase activity"/>
    <property type="evidence" value="ECO:0007669"/>
    <property type="project" value="UniProtKB-UniRule"/>
</dbReference>
<evidence type="ECO:0000259" key="7">
    <source>
        <dbReference type="PROSITE" id="PS50198"/>
    </source>
</evidence>
<dbReference type="EC" id="5.2.1.8" evidence="5"/>
<comment type="caution">
    <text evidence="8">The sequence shown here is derived from an EMBL/GenBank/DDBJ whole genome shotgun (WGS) entry which is preliminary data.</text>
</comment>
<keyword evidence="3 4" id="KW-0413">Isomerase</keyword>
<keyword evidence="2 4" id="KW-0697">Rotamase</keyword>
<dbReference type="Gene3D" id="3.10.50.40">
    <property type="match status" value="1"/>
</dbReference>
<dbReference type="Pfam" id="PF00639">
    <property type="entry name" value="Rotamase"/>
    <property type="match status" value="1"/>
</dbReference>